<dbReference type="PANTHER" id="PTHR24217:SF9">
    <property type="entry name" value="SYNAPTOPODIN-2"/>
    <property type="match status" value="1"/>
</dbReference>
<dbReference type="GO" id="GO:0030018">
    <property type="term" value="C:Z disc"/>
    <property type="evidence" value="ECO:0007669"/>
    <property type="project" value="TreeGrafter"/>
</dbReference>
<reference evidence="6 7" key="1">
    <citation type="submission" date="2020-10" db="EMBL/GenBank/DDBJ databases">
        <title>Pygocentrus nattereri (red-bellied piranha) genome, fPygNat1, primary haplotype.</title>
        <authorList>
            <person name="Myers G."/>
            <person name="Meyer A."/>
            <person name="Karagic N."/>
            <person name="Pippel M."/>
            <person name="Winkler S."/>
            <person name="Tracey A."/>
            <person name="Wood J."/>
            <person name="Formenti G."/>
            <person name="Howe K."/>
            <person name="Fedrigo O."/>
            <person name="Jarvis E.D."/>
        </authorList>
    </citation>
    <scope>NUCLEOTIDE SEQUENCE [LARGE SCALE GENOMIC DNA]</scope>
</reference>
<name>A0A3B4DKE5_PYGNA</name>
<feature type="region of interest" description="Disordered" evidence="5">
    <location>
        <begin position="849"/>
        <end position="951"/>
    </location>
</feature>
<organism evidence="6 7">
    <name type="scientific">Pygocentrus nattereri</name>
    <name type="common">Red-bellied piranha</name>
    <dbReference type="NCBI Taxonomy" id="42514"/>
    <lineage>
        <taxon>Eukaryota</taxon>
        <taxon>Metazoa</taxon>
        <taxon>Chordata</taxon>
        <taxon>Craniata</taxon>
        <taxon>Vertebrata</taxon>
        <taxon>Euteleostomi</taxon>
        <taxon>Actinopterygii</taxon>
        <taxon>Neopterygii</taxon>
        <taxon>Teleostei</taxon>
        <taxon>Ostariophysi</taxon>
        <taxon>Characiformes</taxon>
        <taxon>Characoidei</taxon>
        <taxon>Pygocentrus</taxon>
    </lineage>
</organism>
<feature type="compositionally biased region" description="Low complexity" evidence="5">
    <location>
        <begin position="932"/>
        <end position="942"/>
    </location>
</feature>
<evidence type="ECO:0008006" key="8">
    <source>
        <dbReference type="Google" id="ProtNLM"/>
    </source>
</evidence>
<feature type="compositionally biased region" description="Pro residues" evidence="5">
    <location>
        <begin position="616"/>
        <end position="633"/>
    </location>
</feature>
<evidence type="ECO:0000313" key="6">
    <source>
        <dbReference type="Ensembl" id="ENSPNAP00000023945.2"/>
    </source>
</evidence>
<evidence type="ECO:0000256" key="5">
    <source>
        <dbReference type="SAM" id="MobiDB-lite"/>
    </source>
</evidence>
<feature type="region of interest" description="Disordered" evidence="5">
    <location>
        <begin position="999"/>
        <end position="1031"/>
    </location>
</feature>
<evidence type="ECO:0000313" key="7">
    <source>
        <dbReference type="Proteomes" id="UP001501920"/>
    </source>
</evidence>
<dbReference type="AlphaFoldDB" id="A0A3B4DKE5"/>
<dbReference type="GO" id="GO:0015629">
    <property type="term" value="C:actin cytoskeleton"/>
    <property type="evidence" value="ECO:0007669"/>
    <property type="project" value="TreeGrafter"/>
</dbReference>
<sequence length="1078" mass="117806">MDPAIDDPGRFSPLDDPEAWSGSDDPEGPYCSQDEAYYGETESDPEPQSEQESSNALDHLLDPKPENPESSFSDYSQEDDAPGLLCQSPDPCLDTLSDAQNDNPPEDQDPKNLDSSPLSISNYSAHNQEDHQPSASGSSSPDQAITLPQPRKQLAQESLDSLESEEEEKQSRGGGGKGGGKEAAPPALYVTDGIQAHGAEQAVQWGAASLTETTKASRQRTRHECLRRSEGQSEKHLKEAKSKCKRIAQLLTAAPNPESKGVLMFKKRRQRARKFTLVSYGTRKPEDDSFEDEYGFEDDNIGKDFRFSLPATSESEFDEDFCFNVQGQGAALNVFYNYEPQEERTLTNYNWEKMEQLPHTKGKGVLMFAQRRQRIDEITAQHEEMRQKGIPVEAFVESETVAPSMPTLREENVPVHQDVHVKQQPQYQEQQYQQQMYQQPNTGVNGLDPYQVSSMSKSLVSNRTAKPFGGLNHAPIPYSPVRGVPNPTPKKSENIFKVPIPVNTSPQVWSPTGDIIASRDERIAVPAIKTGILPEAKRRANKADSRHVPPEEDYLSLGAEACNFMQAPTVRQKHPPPVLPKPAINPACPPWSAEGHAPRSPLPASSPVPAQQNWAPPQPQPATKPWAPSPTQPLPQQHMPAWVPHNPSASYQAAWASEPQQAPVSIKTPTTPHAAPSQSRTPWTKPQIDANSVASCPPQQGSSYFHASKAPPASPRGHASETGLSDGPTLKGKGAELFARRQSRMEKFVVDAKTVQANRANRPPSPTLSMPSTWKYSPNIRAPPPVSYNPIVSPFYPLAAQKQPTSVTSPKPQANKEKPKPPPKHLSVVDVMKHQPYQLDTSLFTYSSFPEVKGASPKTSPVPPPESKQTFAQTPSHLQPPSSGHFLSPTLSPSPVPTSGSAQSFKQGAPVKPSGPVYSRSRSMSLPRRHSSVSTLSPVSSPCFHPTRGPLDRQVSWVEQPQKPPSPWEAAARSPLGLVDDAFGPQNVQQAISASINTAAHRKSLPEPPLEWKRRVSNDPIEPPQVTTSTLAATSPTKAFAPASEKAIVYGPPFRPAQPLTIGIRHMHPPTAPRSTVG</sequence>
<dbReference type="GO" id="GO:0005634">
    <property type="term" value="C:nucleus"/>
    <property type="evidence" value="ECO:0007669"/>
    <property type="project" value="TreeGrafter"/>
</dbReference>
<dbReference type="OMA" id="MESEEDC"/>
<feature type="region of interest" description="Disordered" evidence="5">
    <location>
        <begin position="211"/>
        <end position="237"/>
    </location>
</feature>
<feature type="compositionally biased region" description="Polar residues" evidence="5">
    <location>
        <begin position="867"/>
        <end position="882"/>
    </location>
</feature>
<comment type="subcellular location">
    <subcellularLocation>
        <location evidence="1">Cytoplasm</location>
    </subcellularLocation>
</comment>
<reference evidence="6" key="2">
    <citation type="submission" date="2025-08" db="UniProtKB">
        <authorList>
            <consortium name="Ensembl"/>
        </authorList>
    </citation>
    <scope>IDENTIFICATION</scope>
</reference>
<feature type="compositionally biased region" description="Polar residues" evidence="5">
    <location>
        <begin position="802"/>
        <end position="812"/>
    </location>
</feature>
<evidence type="ECO:0000256" key="2">
    <source>
        <dbReference type="ARBA" id="ARBA00022490"/>
    </source>
</evidence>
<dbReference type="GO" id="GO:0032233">
    <property type="term" value="P:positive regulation of actin filament bundle assembly"/>
    <property type="evidence" value="ECO:0007669"/>
    <property type="project" value="TreeGrafter"/>
</dbReference>
<keyword evidence="3" id="KW-0597">Phosphoprotein</keyword>
<keyword evidence="2" id="KW-0963">Cytoplasm</keyword>
<dbReference type="GeneTree" id="ENSGT00950000183054"/>
<feature type="compositionally biased region" description="Polar residues" evidence="5">
    <location>
        <begin position="133"/>
        <end position="143"/>
    </location>
</feature>
<feature type="region of interest" description="Disordered" evidence="5">
    <location>
        <begin position="753"/>
        <end position="773"/>
    </location>
</feature>
<evidence type="ECO:0000256" key="3">
    <source>
        <dbReference type="ARBA" id="ARBA00022553"/>
    </source>
</evidence>
<keyword evidence="7" id="KW-1185">Reference proteome</keyword>
<accession>A0A3B4DKE5</accession>
<feature type="region of interest" description="Disordered" evidence="5">
    <location>
        <begin position="802"/>
        <end position="829"/>
    </location>
</feature>
<dbReference type="GO" id="GO:0003779">
    <property type="term" value="F:actin binding"/>
    <property type="evidence" value="ECO:0007669"/>
    <property type="project" value="TreeGrafter"/>
</dbReference>
<proteinExistence type="inferred from homology"/>
<evidence type="ECO:0000256" key="4">
    <source>
        <dbReference type="ARBA" id="ARBA00038161"/>
    </source>
</evidence>
<reference evidence="6" key="3">
    <citation type="submission" date="2025-09" db="UniProtKB">
        <authorList>
            <consortium name="Ensembl"/>
        </authorList>
    </citation>
    <scope>IDENTIFICATION</scope>
</reference>
<feature type="compositionally biased region" description="Basic and acidic residues" evidence="5">
    <location>
        <begin position="222"/>
        <end position="237"/>
    </location>
</feature>
<feature type="region of interest" description="Disordered" evidence="5">
    <location>
        <begin position="1"/>
        <end position="195"/>
    </location>
</feature>
<feature type="compositionally biased region" description="Polar residues" evidence="5">
    <location>
        <begin position="658"/>
        <end position="705"/>
    </location>
</feature>
<feature type="compositionally biased region" description="Polar residues" evidence="5">
    <location>
        <begin position="113"/>
        <end position="126"/>
    </location>
</feature>
<dbReference type="PANTHER" id="PTHR24217">
    <property type="entry name" value="PUTATIVE-RELATED"/>
    <property type="match status" value="1"/>
</dbReference>
<evidence type="ECO:0000256" key="1">
    <source>
        <dbReference type="ARBA" id="ARBA00004496"/>
    </source>
</evidence>
<feature type="region of interest" description="Disordered" evidence="5">
    <location>
        <begin position="570"/>
        <end position="737"/>
    </location>
</feature>
<dbReference type="Ensembl" id="ENSPNAT00000011369.2">
    <property type="protein sequence ID" value="ENSPNAP00000023945.2"/>
    <property type="gene ID" value="ENSPNAG00000000996.2"/>
</dbReference>
<dbReference type="STRING" id="42514.ENSPNAP00000023945"/>
<dbReference type="InterPro" id="IPR051976">
    <property type="entry name" value="Synaptopodin_domain"/>
</dbReference>
<comment type="similarity">
    <text evidence="4">Belongs to the synaptopodin family.</text>
</comment>
<dbReference type="Proteomes" id="UP001501920">
    <property type="component" value="Chromosome 22"/>
</dbReference>
<protein>
    <recommendedName>
        <fullName evidence="8">Synaptopodin 2b</fullName>
    </recommendedName>
</protein>
<feature type="compositionally biased region" description="Low complexity" evidence="5">
    <location>
        <begin position="887"/>
        <end position="899"/>
    </location>
</feature>